<dbReference type="EMBL" id="VSSQ01142722">
    <property type="protein sequence ID" value="MPN63382.1"/>
    <property type="molecule type" value="Genomic_DNA"/>
</dbReference>
<evidence type="ECO:0008006" key="2">
    <source>
        <dbReference type="Google" id="ProtNLM"/>
    </source>
</evidence>
<proteinExistence type="predicted"/>
<reference evidence="1" key="1">
    <citation type="submission" date="2019-08" db="EMBL/GenBank/DDBJ databases">
        <authorList>
            <person name="Kucharzyk K."/>
            <person name="Murdoch R.W."/>
            <person name="Higgins S."/>
            <person name="Loffler F."/>
        </authorList>
    </citation>
    <scope>NUCLEOTIDE SEQUENCE</scope>
</reference>
<sequence length="75" mass="8957">MITDGRWKYVWNATDRDELYHLESDPFELNNLAAEPECAVRLAACRKRLYEWMEQTGDRLANNWIKTQLLEGRKL</sequence>
<gene>
    <name evidence="1" type="ORF">SDC9_211140</name>
</gene>
<comment type="caution">
    <text evidence="1">The sequence shown here is derived from an EMBL/GenBank/DDBJ whole genome shotgun (WGS) entry which is preliminary data.</text>
</comment>
<dbReference type="SUPFAM" id="SSF53649">
    <property type="entry name" value="Alkaline phosphatase-like"/>
    <property type="match status" value="1"/>
</dbReference>
<dbReference type="InterPro" id="IPR017850">
    <property type="entry name" value="Alkaline_phosphatase_core_sf"/>
</dbReference>
<dbReference type="Gene3D" id="3.40.720.10">
    <property type="entry name" value="Alkaline Phosphatase, subunit A"/>
    <property type="match status" value="1"/>
</dbReference>
<dbReference type="AlphaFoldDB" id="A0A645JJG8"/>
<organism evidence="1">
    <name type="scientific">bioreactor metagenome</name>
    <dbReference type="NCBI Taxonomy" id="1076179"/>
    <lineage>
        <taxon>unclassified sequences</taxon>
        <taxon>metagenomes</taxon>
        <taxon>ecological metagenomes</taxon>
    </lineage>
</organism>
<protein>
    <recommendedName>
        <fullName evidence="2">N-sulphoglucosamine sulphohydrolase C-terminal domain-containing protein</fullName>
    </recommendedName>
</protein>
<evidence type="ECO:0000313" key="1">
    <source>
        <dbReference type="EMBL" id="MPN63382.1"/>
    </source>
</evidence>
<name>A0A645JJG8_9ZZZZ</name>
<accession>A0A645JJG8</accession>